<keyword evidence="2" id="KW-0812">Transmembrane</keyword>
<dbReference type="Proteomes" id="UP000198531">
    <property type="component" value="Unassembled WGS sequence"/>
</dbReference>
<dbReference type="PANTHER" id="PTHR48465">
    <property type="entry name" value="PROTEIN SSUH2 HOMOLOG"/>
    <property type="match status" value="1"/>
</dbReference>
<dbReference type="EMBL" id="FOYT01000001">
    <property type="protein sequence ID" value="SFR40325.1"/>
    <property type="molecule type" value="Genomic_DNA"/>
</dbReference>
<keyword evidence="4" id="KW-1185">Reference proteome</keyword>
<dbReference type="PANTHER" id="PTHR48465:SF1">
    <property type="entry name" value="PROTEIN SSUH2 HOMOLOG"/>
    <property type="match status" value="1"/>
</dbReference>
<protein>
    <submittedName>
        <fullName evidence="3">Uncharacterized protein</fullName>
    </submittedName>
</protein>
<dbReference type="InterPro" id="IPR052789">
    <property type="entry name" value="SSUH2_homolog"/>
</dbReference>
<evidence type="ECO:0000256" key="2">
    <source>
        <dbReference type="SAM" id="Phobius"/>
    </source>
</evidence>
<accession>A0A1I6GDQ3</accession>
<dbReference type="RefSeq" id="WP_089805101.1">
    <property type="nucleotide sequence ID" value="NZ_FOYT01000001.1"/>
</dbReference>
<gene>
    <name evidence="3" type="ORF">SAMN04487947_0977</name>
</gene>
<feature type="region of interest" description="Disordered" evidence="1">
    <location>
        <begin position="49"/>
        <end position="71"/>
    </location>
</feature>
<keyword evidence="2" id="KW-0472">Membrane</keyword>
<feature type="transmembrane region" description="Helical" evidence="2">
    <location>
        <begin position="567"/>
        <end position="588"/>
    </location>
</feature>
<dbReference type="AlphaFoldDB" id="A0A1I6GDQ3"/>
<dbReference type="OrthoDB" id="307693at2157"/>
<feature type="transmembrane region" description="Helical" evidence="2">
    <location>
        <begin position="469"/>
        <end position="488"/>
    </location>
</feature>
<feature type="transmembrane region" description="Helical" evidence="2">
    <location>
        <begin position="404"/>
        <end position="423"/>
    </location>
</feature>
<reference evidence="4" key="1">
    <citation type="submission" date="2016-10" db="EMBL/GenBank/DDBJ databases">
        <authorList>
            <person name="Varghese N."/>
            <person name="Submissions S."/>
        </authorList>
    </citation>
    <scope>NUCLEOTIDE SEQUENCE [LARGE SCALE GENOMIC DNA]</scope>
    <source>
        <strain evidence="4">CGMCC 1.7736</strain>
    </source>
</reference>
<proteinExistence type="predicted"/>
<keyword evidence="2" id="KW-1133">Transmembrane helix</keyword>
<evidence type="ECO:0000313" key="4">
    <source>
        <dbReference type="Proteomes" id="UP000198531"/>
    </source>
</evidence>
<evidence type="ECO:0000256" key="1">
    <source>
        <dbReference type="SAM" id="MobiDB-lite"/>
    </source>
</evidence>
<dbReference type="STRING" id="553469.SAMN04487947_0977"/>
<sequence length="625" mass="66432">MKTESTGNDDILELLSRRDEVADDVERRGEVVVDRTETAELTRHRRVHVVESESSETLPRSTYESERRRRTLRPNRWEHAPSKFRSMDIDYVTDESPDECSGCGGAGRTPCPTCDGSAEETCPDCDATGVVDCEGCGGAGRNDCSTCHGSGTVTERVDRPCGQCDGNTSIRCPSCLGDDDDCLKCTGDGVVSCPRCRGRGTETEARDRRCGNCEGTGWRTCGDCGGEKTQRCGRCEGGGHITCRECSGAGDVECERCEGDGETVTATLGTMAFSSSKEFEVDAAHVPESRFKKTDGDGVSTTCPVDGDRPPAENWSGTHLYRHETSRSNADCQHLVYAYDDDRYTASLVDGELRYDDFPNDPDHLDEMISSALNRGYFDLLSPTDDPDGVAAAFRRAVGDAVKFLLVSALAFGALFAATTLAGADLFTAVGVVVLALVAVAVAAILVGDRDYSGHGTDRSSPVCSPLDFAPSALAGLGAALTFVLDVGSVQDRWLVVAFAVGLWAAHGRRWLDFEARRLAFRSARRAALLDRLTTDEETLSKFALGDRLPPANPTPGAWFYDRSSTAVFTVGWMGSAVCFAAALVAGGDGGTATGAANGVLSLLAVLAVAVAVALSTVLLGESDD</sequence>
<feature type="region of interest" description="Disordered" evidence="1">
    <location>
        <begin position="290"/>
        <end position="309"/>
    </location>
</feature>
<organism evidence="3 4">
    <name type="scientific">Halogeometricum rufum</name>
    <dbReference type="NCBI Taxonomy" id="553469"/>
    <lineage>
        <taxon>Archaea</taxon>
        <taxon>Methanobacteriati</taxon>
        <taxon>Methanobacteriota</taxon>
        <taxon>Stenosarchaea group</taxon>
        <taxon>Halobacteria</taxon>
        <taxon>Halobacteriales</taxon>
        <taxon>Haloferacaceae</taxon>
        <taxon>Halogeometricum</taxon>
    </lineage>
</organism>
<feature type="transmembrane region" description="Helical" evidence="2">
    <location>
        <begin position="600"/>
        <end position="621"/>
    </location>
</feature>
<evidence type="ECO:0000313" key="3">
    <source>
        <dbReference type="EMBL" id="SFR40325.1"/>
    </source>
</evidence>
<name>A0A1I6GDQ3_9EURY</name>
<feature type="transmembrane region" description="Helical" evidence="2">
    <location>
        <begin position="429"/>
        <end position="448"/>
    </location>
</feature>